<feature type="domain" description="Leucine-rich repeat-containing N-terminal plant-type" evidence="14">
    <location>
        <begin position="47"/>
        <end position="79"/>
    </location>
</feature>
<dbReference type="OMA" id="GFTSNWY"/>
<dbReference type="PANTHER" id="PTHR32093">
    <property type="entry name" value="LEUCINE-RICH REPEAT EXTENSIN-LIKE PROTEIN 3-RELATED"/>
    <property type="match status" value="1"/>
</dbReference>
<keyword evidence="8" id="KW-0472">Membrane</keyword>
<evidence type="ECO:0000256" key="3">
    <source>
        <dbReference type="ARBA" id="ARBA00022512"/>
    </source>
</evidence>
<keyword evidence="6 13" id="KW-0732">Signal</keyword>
<evidence type="ECO:0000313" key="16">
    <source>
        <dbReference type="Proteomes" id="UP000596660"/>
    </source>
</evidence>
<evidence type="ECO:0000256" key="10">
    <source>
        <dbReference type="ARBA" id="ARBA00023278"/>
    </source>
</evidence>
<evidence type="ECO:0000256" key="12">
    <source>
        <dbReference type="ARBA" id="ARBA00041871"/>
    </source>
</evidence>
<evidence type="ECO:0000256" key="5">
    <source>
        <dbReference type="ARBA" id="ARBA00022614"/>
    </source>
</evidence>
<dbReference type="EnsemblPlants" id="AUR62033641-RA">
    <property type="protein sequence ID" value="AUR62033641-RA:cds"/>
    <property type="gene ID" value="AUR62033641"/>
</dbReference>
<evidence type="ECO:0000256" key="4">
    <source>
        <dbReference type="ARBA" id="ARBA00022525"/>
    </source>
</evidence>
<dbReference type="Pfam" id="PF13855">
    <property type="entry name" value="LRR_8"/>
    <property type="match status" value="1"/>
</dbReference>
<evidence type="ECO:0000256" key="8">
    <source>
        <dbReference type="ARBA" id="ARBA00023136"/>
    </source>
</evidence>
<keyword evidence="9" id="KW-0325">Glycoprotein</keyword>
<reference evidence="15" key="1">
    <citation type="journal article" date="2017" name="Nature">
        <title>The genome of Chenopodium quinoa.</title>
        <authorList>
            <person name="Jarvis D.E."/>
            <person name="Ho Y.S."/>
            <person name="Lightfoot D.J."/>
            <person name="Schmoeckel S.M."/>
            <person name="Li B."/>
            <person name="Borm T.J.A."/>
            <person name="Ohyanagi H."/>
            <person name="Mineta K."/>
            <person name="Michell C.T."/>
            <person name="Saber N."/>
            <person name="Kharbatia N.M."/>
            <person name="Rupper R.R."/>
            <person name="Sharp A.R."/>
            <person name="Dally N."/>
            <person name="Boughton B.A."/>
            <person name="Woo Y.H."/>
            <person name="Gao G."/>
            <person name="Schijlen E.G.W.M."/>
            <person name="Guo X."/>
            <person name="Momin A.A."/>
            <person name="Negrao S."/>
            <person name="Al-Babili S."/>
            <person name="Gehring C."/>
            <person name="Roessner U."/>
            <person name="Jung C."/>
            <person name="Murphy K."/>
            <person name="Arold S.T."/>
            <person name="Gojobori T."/>
            <person name="van der Linden C.G."/>
            <person name="van Loo E.N."/>
            <person name="Jellen E.N."/>
            <person name="Maughan P.J."/>
            <person name="Tester M."/>
        </authorList>
    </citation>
    <scope>NUCLEOTIDE SEQUENCE [LARGE SCALE GENOMIC DNA]</scope>
    <source>
        <strain evidence="15">cv. PI 614886</strain>
    </source>
</reference>
<dbReference type="FunFam" id="3.80.10.10:FF:000224">
    <property type="entry name" value="Leucine-rich repeat extensin-like protein 1"/>
    <property type="match status" value="1"/>
</dbReference>
<evidence type="ECO:0000256" key="9">
    <source>
        <dbReference type="ARBA" id="ARBA00023180"/>
    </source>
</evidence>
<dbReference type="Pfam" id="PF00560">
    <property type="entry name" value="LRR_1"/>
    <property type="match status" value="2"/>
</dbReference>
<dbReference type="SUPFAM" id="SSF52058">
    <property type="entry name" value="L domain-like"/>
    <property type="match status" value="1"/>
</dbReference>
<keyword evidence="11" id="KW-0961">Cell wall biogenesis/degradation</keyword>
<name>A0A803MQU0_CHEQI</name>
<keyword evidence="5" id="KW-0433">Leucine-rich repeat</keyword>
<keyword evidence="10" id="KW-0379">Hydroxylation</keyword>
<organism evidence="15 16">
    <name type="scientific">Chenopodium quinoa</name>
    <name type="common">Quinoa</name>
    <dbReference type="NCBI Taxonomy" id="63459"/>
    <lineage>
        <taxon>Eukaryota</taxon>
        <taxon>Viridiplantae</taxon>
        <taxon>Streptophyta</taxon>
        <taxon>Embryophyta</taxon>
        <taxon>Tracheophyta</taxon>
        <taxon>Spermatophyta</taxon>
        <taxon>Magnoliopsida</taxon>
        <taxon>eudicotyledons</taxon>
        <taxon>Gunneridae</taxon>
        <taxon>Pentapetalae</taxon>
        <taxon>Caryophyllales</taxon>
        <taxon>Chenopodiaceae</taxon>
        <taxon>Chenopodioideae</taxon>
        <taxon>Atripliceae</taxon>
        <taxon>Chenopodium</taxon>
    </lineage>
</organism>
<keyword evidence="16" id="KW-1185">Reference proteome</keyword>
<evidence type="ECO:0000256" key="1">
    <source>
        <dbReference type="ARBA" id="ARBA00004191"/>
    </source>
</evidence>
<dbReference type="InterPro" id="IPR051582">
    <property type="entry name" value="LRR_extensin-like_regulator"/>
</dbReference>
<feature type="chain" id="PRO_5030514981" description="Cell wall hydroxyproline-rich glycoprotein" evidence="13">
    <location>
        <begin position="30"/>
        <end position="374"/>
    </location>
</feature>
<dbReference type="GO" id="GO:0016020">
    <property type="term" value="C:membrane"/>
    <property type="evidence" value="ECO:0007669"/>
    <property type="project" value="UniProtKB-SubCell"/>
</dbReference>
<evidence type="ECO:0000256" key="2">
    <source>
        <dbReference type="ARBA" id="ARBA00004370"/>
    </source>
</evidence>
<dbReference type="PANTHER" id="PTHR32093:SF121">
    <property type="entry name" value="LEUCINE-RICH REPEAT EXTENSIN-LIKE PROTEIN 6"/>
    <property type="match status" value="1"/>
</dbReference>
<evidence type="ECO:0000256" key="6">
    <source>
        <dbReference type="ARBA" id="ARBA00022729"/>
    </source>
</evidence>
<dbReference type="InterPro" id="IPR001611">
    <property type="entry name" value="Leu-rich_rpt"/>
</dbReference>
<dbReference type="GO" id="GO:0071555">
    <property type="term" value="P:cell wall organization"/>
    <property type="evidence" value="ECO:0007669"/>
    <property type="project" value="UniProtKB-KW"/>
</dbReference>
<evidence type="ECO:0000313" key="15">
    <source>
        <dbReference type="EnsemblPlants" id="AUR62033641-RA:cds"/>
    </source>
</evidence>
<dbReference type="Gene3D" id="3.80.10.10">
    <property type="entry name" value="Ribonuclease Inhibitor"/>
    <property type="match status" value="3"/>
</dbReference>
<reference evidence="15" key="2">
    <citation type="submission" date="2021-03" db="UniProtKB">
        <authorList>
            <consortium name="EnsemblPlants"/>
        </authorList>
    </citation>
    <scope>IDENTIFICATION</scope>
</reference>
<dbReference type="InterPro" id="IPR032675">
    <property type="entry name" value="LRR_dom_sf"/>
</dbReference>
<evidence type="ECO:0000259" key="14">
    <source>
        <dbReference type="Pfam" id="PF08263"/>
    </source>
</evidence>
<evidence type="ECO:0000256" key="7">
    <source>
        <dbReference type="ARBA" id="ARBA00022737"/>
    </source>
</evidence>
<dbReference type="Pfam" id="PF08263">
    <property type="entry name" value="LRRNT_2"/>
    <property type="match status" value="1"/>
</dbReference>
<feature type="signal peptide" evidence="13">
    <location>
        <begin position="1"/>
        <end position="29"/>
    </location>
</feature>
<keyword evidence="3" id="KW-0134">Cell wall</keyword>
<keyword evidence="4" id="KW-0964">Secreted</keyword>
<accession>A0A803MQU0</accession>
<dbReference type="Gramene" id="AUR62033641-RA">
    <property type="protein sequence ID" value="AUR62033641-RA:cds"/>
    <property type="gene ID" value="AUR62033641"/>
</dbReference>
<dbReference type="InterPro" id="IPR013210">
    <property type="entry name" value="LRR_N_plant-typ"/>
</dbReference>
<evidence type="ECO:0000256" key="11">
    <source>
        <dbReference type="ARBA" id="ARBA00023316"/>
    </source>
</evidence>
<dbReference type="FunFam" id="3.80.10.10:FF:000041">
    <property type="entry name" value="LRR receptor-like serine/threonine-protein kinase ERECTA"/>
    <property type="match status" value="1"/>
</dbReference>
<keyword evidence="7" id="KW-0677">Repeat</keyword>
<comment type="subcellular location">
    <subcellularLocation>
        <location evidence="2">Membrane</location>
    </subcellularLocation>
    <subcellularLocation>
        <location evidence="1">Secreted</location>
        <location evidence="1">Cell wall</location>
    </subcellularLocation>
</comment>
<proteinExistence type="predicted"/>
<sequence length="374" mass="40946">MRTNLKSSIILALWATFSLLLSFPTPSLQQPQVTPSTGVRLQNAYVALQAWKKAINSDPNGFTSNWNGYDVCSYKGVYCANAPDDSYVMTVAGIDLNHGNISGSLPEELDLLTDLALLHLNSNRFFGTIPSSFSHLKLLHEIDLSNNLFCGEFPKALLCLSSLKFLDIRYNHFEGSIPSAVFDLKLDALFLNNNNFTSTLPTNLANSPVSVFVVANNNLNGCFPAEITKMGATLQEIILMNAGLKGCLPSSIGELNKATVFDVSYNELTGTLPESMGKMESLEQLNVAHNKFYGKIPYSICSLPKLENFTYSYNYFCGEPLQCMRLQDRDDKYNCPPLRPYQRSPEECGAGLSAFFGGGRGGGEGWEEGGAISG</sequence>
<dbReference type="Proteomes" id="UP000596660">
    <property type="component" value="Unplaced"/>
</dbReference>
<dbReference type="AlphaFoldDB" id="A0A803MQU0"/>
<evidence type="ECO:0000256" key="13">
    <source>
        <dbReference type="SAM" id="SignalP"/>
    </source>
</evidence>
<protein>
    <recommendedName>
        <fullName evidence="12">Cell wall hydroxyproline-rich glycoprotein</fullName>
    </recommendedName>
</protein>